<feature type="compositionally biased region" description="Basic and acidic residues" evidence="1">
    <location>
        <begin position="1"/>
        <end position="27"/>
    </location>
</feature>
<sequence>MGQKKEWQRQRTETGKGKQQIREKEITDTDGIQEAFQSGNEQSSVLVPRQAFRCHIDTLEAESARPNPTQPIVTTQAHTNPKYDLIGIYVNAQHENASSEKLQTSAGADTRPTKRKTNCSPSSQDAEGRDSSEPHKTTAGTLAVETEQDKL</sequence>
<evidence type="ECO:0000313" key="2">
    <source>
        <dbReference type="EMBL" id="KAK2106073.1"/>
    </source>
</evidence>
<feature type="region of interest" description="Disordered" evidence="1">
    <location>
        <begin position="95"/>
        <end position="151"/>
    </location>
</feature>
<evidence type="ECO:0000313" key="3">
    <source>
        <dbReference type="Proteomes" id="UP001266305"/>
    </source>
</evidence>
<dbReference type="Proteomes" id="UP001266305">
    <property type="component" value="Unassembled WGS sequence"/>
</dbReference>
<feature type="region of interest" description="Disordered" evidence="1">
    <location>
        <begin position="1"/>
        <end position="31"/>
    </location>
</feature>
<keyword evidence="3" id="KW-1185">Reference proteome</keyword>
<feature type="compositionally biased region" description="Polar residues" evidence="1">
    <location>
        <begin position="66"/>
        <end position="78"/>
    </location>
</feature>
<name>A0ABQ9VBP6_SAGOE</name>
<organism evidence="2 3">
    <name type="scientific">Saguinus oedipus</name>
    <name type="common">Cotton-top tamarin</name>
    <name type="synonym">Oedipomidas oedipus</name>
    <dbReference type="NCBI Taxonomy" id="9490"/>
    <lineage>
        <taxon>Eukaryota</taxon>
        <taxon>Metazoa</taxon>
        <taxon>Chordata</taxon>
        <taxon>Craniata</taxon>
        <taxon>Vertebrata</taxon>
        <taxon>Euteleostomi</taxon>
        <taxon>Mammalia</taxon>
        <taxon>Eutheria</taxon>
        <taxon>Euarchontoglires</taxon>
        <taxon>Primates</taxon>
        <taxon>Haplorrhini</taxon>
        <taxon>Platyrrhini</taxon>
        <taxon>Cebidae</taxon>
        <taxon>Callitrichinae</taxon>
        <taxon>Saguinus</taxon>
    </lineage>
</organism>
<feature type="compositionally biased region" description="Polar residues" evidence="1">
    <location>
        <begin position="95"/>
        <end position="107"/>
    </location>
</feature>
<feature type="region of interest" description="Disordered" evidence="1">
    <location>
        <begin position="59"/>
        <end position="78"/>
    </location>
</feature>
<protein>
    <submittedName>
        <fullName evidence="2">Uncharacterized protein</fullName>
    </submittedName>
</protein>
<accession>A0ABQ9VBP6</accession>
<dbReference type="EMBL" id="JASSZA010000007">
    <property type="protein sequence ID" value="KAK2106073.1"/>
    <property type="molecule type" value="Genomic_DNA"/>
</dbReference>
<evidence type="ECO:0000256" key="1">
    <source>
        <dbReference type="SAM" id="MobiDB-lite"/>
    </source>
</evidence>
<comment type="caution">
    <text evidence="2">The sequence shown here is derived from an EMBL/GenBank/DDBJ whole genome shotgun (WGS) entry which is preliminary data.</text>
</comment>
<proteinExistence type="predicted"/>
<feature type="compositionally biased region" description="Basic and acidic residues" evidence="1">
    <location>
        <begin position="126"/>
        <end position="136"/>
    </location>
</feature>
<gene>
    <name evidence="2" type="ORF">P7K49_015587</name>
</gene>
<reference evidence="2 3" key="1">
    <citation type="submission" date="2023-05" db="EMBL/GenBank/DDBJ databases">
        <title>B98-5 Cell Line De Novo Hybrid Assembly: An Optical Mapping Approach.</title>
        <authorList>
            <person name="Kananen K."/>
            <person name="Auerbach J.A."/>
            <person name="Kautto E."/>
            <person name="Blachly J.S."/>
        </authorList>
    </citation>
    <scope>NUCLEOTIDE SEQUENCE [LARGE SCALE GENOMIC DNA]</scope>
    <source>
        <strain evidence="2">B95-8</strain>
        <tissue evidence="2">Cell line</tissue>
    </source>
</reference>